<evidence type="ECO:0000259" key="2">
    <source>
        <dbReference type="PROSITE" id="PS50113"/>
    </source>
</evidence>
<evidence type="ECO:0000313" key="4">
    <source>
        <dbReference type="EMBL" id="BAL80136.1"/>
    </source>
</evidence>
<dbReference type="SMART" id="SM00267">
    <property type="entry name" value="GGDEF"/>
    <property type="match status" value="1"/>
</dbReference>
<dbReference type="InterPro" id="IPR043128">
    <property type="entry name" value="Rev_trsase/Diguanyl_cyclase"/>
</dbReference>
<gene>
    <name evidence="4" type="ordered locus">CSE_00100</name>
</gene>
<dbReference type="Pfam" id="PF13426">
    <property type="entry name" value="PAS_9"/>
    <property type="match status" value="1"/>
</dbReference>
<sequence>MEVNPYAVFVFKRKVKTMRGLLKGELKEEKNFFKTLSLKKVKTLNDLAKQNNLILRGLKAFSILNGKVQYPFNINNNEYIFEITEYSYKPYSIILRLVSQDIITIFREMNYDLPIATVLLNNNSKIIDVNPQFENLFGFKGNEIIGKDLNELIVPKNELKDGYSLDNIAKDTGYVRVERKRLTKNGREIPVLVSGSPLKIGEKTIGIIGVYEDIRDIKKVQEALYYQATHDVLTGLPNRYLLEDRFNIEKARADRLGSKVALFFVDINRFKDINDTYGHDIGDRVIKYVAHKLLSSVRSTDSVVRFGGDEFVIVFDEVKEIEDIVSIAMKVVDAFSLPFKFDEYTIDVGINVGIAIYPDDSATLEELLRKGDIAMYEAKVMGTNNFVFYSKEIEEERLKTLSDLKARDIMFRLVFEKSPLPQIIIDDEFRVLRVNESFKKVFKIDLRKIYGKKLVEVEGFEKLLEFLQKDMTSKEIEISSVKFCKGMYNLKYSISCLKSLGRTYYLIVFKEVWESGSE</sequence>
<reference evidence="4 5" key="1">
    <citation type="submission" date="2011-01" db="EMBL/GenBank/DDBJ databases">
        <title>Whole genome sequence of Caldisericum exile AZM16c01.</title>
        <authorList>
            <person name="Narita-Yamada S."/>
            <person name="Kawakoshi A."/>
            <person name="Nakamura S."/>
            <person name="Sasagawa M."/>
            <person name="Fukada J."/>
            <person name="Sekine M."/>
            <person name="Kato Y."/>
            <person name="Fukai R."/>
            <person name="Sasaki K."/>
            <person name="Hanamaki A."/>
            <person name="Narita H."/>
            <person name="Konno Y."/>
            <person name="Mori K."/>
            <person name="Yamazaki S."/>
            <person name="Suzuki K."/>
            <person name="Fujita N."/>
        </authorList>
    </citation>
    <scope>NUCLEOTIDE SEQUENCE [LARGE SCALE GENOMIC DNA]</scope>
    <source>
        <strain evidence="5">DSM 21853 / NBRC 104410 / AZM16c01</strain>
    </source>
</reference>
<dbReference type="PROSITE" id="PS50112">
    <property type="entry name" value="PAS"/>
    <property type="match status" value="1"/>
</dbReference>
<dbReference type="InterPro" id="IPR000160">
    <property type="entry name" value="GGDEF_dom"/>
</dbReference>
<dbReference type="OrthoDB" id="9759607at2"/>
<dbReference type="RefSeq" id="WP_014452547.1">
    <property type="nucleotide sequence ID" value="NC_017096.1"/>
</dbReference>
<dbReference type="InterPro" id="IPR052163">
    <property type="entry name" value="DGC-Regulatory_Protein"/>
</dbReference>
<protein>
    <submittedName>
        <fullName evidence="4">Signaling protein</fullName>
    </submittedName>
</protein>
<feature type="domain" description="PAC" evidence="2">
    <location>
        <begin position="175"/>
        <end position="226"/>
    </location>
</feature>
<evidence type="ECO:0000259" key="3">
    <source>
        <dbReference type="PROSITE" id="PS50887"/>
    </source>
</evidence>
<dbReference type="SMART" id="SM00091">
    <property type="entry name" value="PAS"/>
    <property type="match status" value="2"/>
</dbReference>
<feature type="domain" description="PAS" evidence="1">
    <location>
        <begin position="118"/>
        <end position="157"/>
    </location>
</feature>
<dbReference type="PANTHER" id="PTHR46663:SF3">
    <property type="entry name" value="SLL0267 PROTEIN"/>
    <property type="match status" value="1"/>
</dbReference>
<dbReference type="InterPro" id="IPR000014">
    <property type="entry name" value="PAS"/>
</dbReference>
<dbReference type="SUPFAM" id="SSF55785">
    <property type="entry name" value="PYP-like sensor domain (PAS domain)"/>
    <property type="match status" value="2"/>
</dbReference>
<dbReference type="InterPro" id="IPR029787">
    <property type="entry name" value="Nucleotide_cyclase"/>
</dbReference>
<dbReference type="InterPro" id="IPR035965">
    <property type="entry name" value="PAS-like_dom_sf"/>
</dbReference>
<dbReference type="AlphaFoldDB" id="A0A7U6JDX5"/>
<dbReference type="SUPFAM" id="SSF55073">
    <property type="entry name" value="Nucleotide cyclase"/>
    <property type="match status" value="1"/>
</dbReference>
<organism evidence="4 5">
    <name type="scientific">Caldisericum exile (strain DSM 21853 / NBRC 104410 / AZM16c01)</name>
    <dbReference type="NCBI Taxonomy" id="511051"/>
    <lineage>
        <taxon>Bacteria</taxon>
        <taxon>Pseudomonadati</taxon>
        <taxon>Caldisericota/Cryosericota group</taxon>
        <taxon>Caldisericota</taxon>
        <taxon>Caldisericia</taxon>
        <taxon>Caldisericales</taxon>
        <taxon>Caldisericaceae</taxon>
        <taxon>Caldisericum</taxon>
    </lineage>
</organism>
<evidence type="ECO:0000259" key="1">
    <source>
        <dbReference type="PROSITE" id="PS50112"/>
    </source>
</evidence>
<name>A0A7U6JDX5_CALEA</name>
<dbReference type="KEGG" id="cex:CSE_00100"/>
<dbReference type="Gene3D" id="3.30.450.20">
    <property type="entry name" value="PAS domain"/>
    <property type="match status" value="2"/>
</dbReference>
<dbReference type="CDD" id="cd01949">
    <property type="entry name" value="GGDEF"/>
    <property type="match status" value="1"/>
</dbReference>
<dbReference type="PROSITE" id="PS50887">
    <property type="entry name" value="GGDEF"/>
    <property type="match status" value="1"/>
</dbReference>
<dbReference type="CDD" id="cd00130">
    <property type="entry name" value="PAS"/>
    <property type="match status" value="1"/>
</dbReference>
<accession>A0A7U6JDX5</accession>
<dbReference type="InterPro" id="IPR000700">
    <property type="entry name" value="PAS-assoc_C"/>
</dbReference>
<keyword evidence="5" id="KW-1185">Reference proteome</keyword>
<proteinExistence type="predicted"/>
<dbReference type="Pfam" id="PF00990">
    <property type="entry name" value="GGDEF"/>
    <property type="match status" value="1"/>
</dbReference>
<dbReference type="Proteomes" id="UP000004793">
    <property type="component" value="Chromosome"/>
</dbReference>
<dbReference type="NCBIfam" id="TIGR00229">
    <property type="entry name" value="sensory_box"/>
    <property type="match status" value="1"/>
</dbReference>
<evidence type="ECO:0000313" key="5">
    <source>
        <dbReference type="Proteomes" id="UP000004793"/>
    </source>
</evidence>
<dbReference type="NCBIfam" id="TIGR00254">
    <property type="entry name" value="GGDEF"/>
    <property type="match status" value="1"/>
</dbReference>
<dbReference type="PANTHER" id="PTHR46663">
    <property type="entry name" value="DIGUANYLATE CYCLASE DGCT-RELATED"/>
    <property type="match status" value="1"/>
</dbReference>
<dbReference type="Pfam" id="PF13188">
    <property type="entry name" value="PAS_8"/>
    <property type="match status" value="1"/>
</dbReference>
<feature type="domain" description="GGDEF" evidence="3">
    <location>
        <begin position="258"/>
        <end position="391"/>
    </location>
</feature>
<dbReference type="PROSITE" id="PS50113">
    <property type="entry name" value="PAC"/>
    <property type="match status" value="1"/>
</dbReference>
<dbReference type="Gene3D" id="3.30.70.270">
    <property type="match status" value="1"/>
</dbReference>
<dbReference type="EMBL" id="AP012051">
    <property type="protein sequence ID" value="BAL80136.1"/>
    <property type="molecule type" value="Genomic_DNA"/>
</dbReference>